<reference evidence="1" key="1">
    <citation type="journal article" date="2014" name="Int. J. Syst. Evol. Microbiol.">
        <title>Complete genome sequence of Corynebacterium casei LMG S-19264T (=DSM 44701T), isolated from a smear-ripened cheese.</title>
        <authorList>
            <consortium name="US DOE Joint Genome Institute (JGI-PGF)"/>
            <person name="Walter F."/>
            <person name="Albersmeier A."/>
            <person name="Kalinowski J."/>
            <person name="Ruckert C."/>
        </authorList>
    </citation>
    <scope>NUCLEOTIDE SEQUENCE</scope>
    <source>
        <strain evidence="1">JCM 3091</strain>
    </source>
</reference>
<dbReference type="AlphaFoldDB" id="A0A8J3FES8"/>
<reference evidence="1" key="2">
    <citation type="submission" date="2020-09" db="EMBL/GenBank/DDBJ databases">
        <authorList>
            <person name="Sun Q."/>
            <person name="Ohkuma M."/>
        </authorList>
    </citation>
    <scope>NUCLEOTIDE SEQUENCE</scope>
    <source>
        <strain evidence="1">JCM 3091</strain>
    </source>
</reference>
<protein>
    <submittedName>
        <fullName evidence="1">Uncharacterized protein</fullName>
    </submittedName>
</protein>
<comment type="caution">
    <text evidence="1">The sequence shown here is derived from an EMBL/GenBank/DDBJ whole genome shotgun (WGS) entry which is preliminary data.</text>
</comment>
<organism evidence="1 2">
    <name type="scientific">Pilimelia terevasa</name>
    <dbReference type="NCBI Taxonomy" id="53372"/>
    <lineage>
        <taxon>Bacteria</taxon>
        <taxon>Bacillati</taxon>
        <taxon>Actinomycetota</taxon>
        <taxon>Actinomycetes</taxon>
        <taxon>Micromonosporales</taxon>
        <taxon>Micromonosporaceae</taxon>
        <taxon>Pilimelia</taxon>
    </lineage>
</organism>
<keyword evidence="2" id="KW-1185">Reference proteome</keyword>
<name>A0A8J3FES8_9ACTN</name>
<dbReference type="EMBL" id="BMQC01000001">
    <property type="protein sequence ID" value="GGK15310.1"/>
    <property type="molecule type" value="Genomic_DNA"/>
</dbReference>
<sequence>MSRTMTYRVLNNGIRRAGISIAVSPSGRFVAQAPGVLTHATPYDVAGPVSLIHGFGLRIVATTHVSLDSPSNEG</sequence>
<dbReference type="Proteomes" id="UP000662200">
    <property type="component" value="Unassembled WGS sequence"/>
</dbReference>
<accession>A0A8J3FES8</accession>
<proteinExistence type="predicted"/>
<evidence type="ECO:0000313" key="2">
    <source>
        <dbReference type="Proteomes" id="UP000662200"/>
    </source>
</evidence>
<evidence type="ECO:0000313" key="1">
    <source>
        <dbReference type="EMBL" id="GGK15310.1"/>
    </source>
</evidence>
<gene>
    <name evidence="1" type="ORF">GCM10010124_04940</name>
</gene>